<feature type="region of interest" description="Disordered" evidence="1">
    <location>
        <begin position="1"/>
        <end position="20"/>
    </location>
</feature>
<organism evidence="2 3">
    <name type="scientific">Letharia lupina</name>
    <dbReference type="NCBI Taxonomy" id="560253"/>
    <lineage>
        <taxon>Eukaryota</taxon>
        <taxon>Fungi</taxon>
        <taxon>Dikarya</taxon>
        <taxon>Ascomycota</taxon>
        <taxon>Pezizomycotina</taxon>
        <taxon>Lecanoromycetes</taxon>
        <taxon>OSLEUM clade</taxon>
        <taxon>Lecanoromycetidae</taxon>
        <taxon>Lecanorales</taxon>
        <taxon>Lecanorineae</taxon>
        <taxon>Parmeliaceae</taxon>
        <taxon>Letharia</taxon>
    </lineage>
</organism>
<dbReference type="Proteomes" id="UP000593566">
    <property type="component" value="Unassembled WGS sequence"/>
</dbReference>
<dbReference type="InterPro" id="IPR053175">
    <property type="entry name" value="DHMBA_Reg_Transcription_Factor"/>
</dbReference>
<evidence type="ECO:0000313" key="2">
    <source>
        <dbReference type="EMBL" id="KAF6224301.1"/>
    </source>
</evidence>
<dbReference type="RefSeq" id="XP_037153361.1">
    <property type="nucleotide sequence ID" value="XM_037301727.1"/>
</dbReference>
<proteinExistence type="predicted"/>
<evidence type="ECO:0000256" key="1">
    <source>
        <dbReference type="SAM" id="MobiDB-lite"/>
    </source>
</evidence>
<keyword evidence="3" id="KW-1185">Reference proteome</keyword>
<evidence type="ECO:0008006" key="4">
    <source>
        <dbReference type="Google" id="ProtNLM"/>
    </source>
</evidence>
<name>A0A8H6FDQ4_9LECA</name>
<reference evidence="2 3" key="1">
    <citation type="journal article" date="2020" name="Genomics">
        <title>Complete, high-quality genomes from long-read metagenomic sequencing of two wolf lichen thalli reveals enigmatic genome architecture.</title>
        <authorList>
            <person name="McKenzie S.K."/>
            <person name="Walston R.F."/>
            <person name="Allen J.L."/>
        </authorList>
    </citation>
    <scope>NUCLEOTIDE SEQUENCE [LARGE SCALE GENOMIC DNA]</scope>
    <source>
        <strain evidence="2">WasteWater1</strain>
    </source>
</reference>
<comment type="caution">
    <text evidence="2">The sequence shown here is derived from an EMBL/GenBank/DDBJ whole genome shotgun (WGS) entry which is preliminary data.</text>
</comment>
<dbReference type="AlphaFoldDB" id="A0A8H6FDQ4"/>
<dbReference type="PANTHER" id="PTHR38791">
    <property type="entry name" value="ZN(II)2CYS6 TRANSCRIPTION FACTOR (EUROFUNG)-RELATED-RELATED"/>
    <property type="match status" value="1"/>
</dbReference>
<sequence>MDKGEGEQQMLQKWKGDSGERGRDYGILQTAAANHGFFGALLRRILLNHAAYRKAQWGLSAVQAASCKGQTNSGRFCLLSLKYALVDIDQCDEARPACGKCVKAKRVCSGYLEGLDLVLRHQNEAAKAGVNRRVHKNKSRFQTPEDFFRPQPSTTFAVPHPLYEPEETNAQCFFVSTFVLYGRDTSADRGFLEFLPFLFNSLRVESPLSLCISAASNILFAKWERKNRIAERYAFLSYTKALEATRVALHDPVESMTDETLMAVCLLGFYEVFRAIHFSYPIDTASGIWEEDLDDMPRNPATLLDLMSVEVAGLLADAVHTPPKVIGSGDDGDESLNRTDGLLERAQSIDACLASWPETLPLHWHPIRVFKDTIPQEVIDAGIYEGSCEIYPDIMICSTWNDWRVARLRILHLIAQLRLVSSLDRGETGARIITEIEKLVNGICASIPFCLGSRTEPAPFYQADVVYPGLKGRLDSKEHEKTASAYGGWYLFRPFKESLQLGPYISESQQEWLHFQLLRLAKLYDIDPASGWKYYSQ</sequence>
<gene>
    <name evidence="2" type="ORF">HO133_010878</name>
</gene>
<evidence type="ECO:0000313" key="3">
    <source>
        <dbReference type="Proteomes" id="UP000593566"/>
    </source>
</evidence>
<accession>A0A8H6FDQ4</accession>
<dbReference type="PANTHER" id="PTHR38791:SF5">
    <property type="entry name" value="TRANSCRIPTION FACTOR DBAG-RELATED"/>
    <property type="match status" value="1"/>
</dbReference>
<dbReference type="GeneID" id="59339268"/>
<protein>
    <recommendedName>
        <fullName evidence="4">Zn(2)-C6 fungal-type domain-containing protein</fullName>
    </recommendedName>
</protein>
<dbReference type="EMBL" id="JACCJB010000009">
    <property type="protein sequence ID" value="KAF6224301.1"/>
    <property type="molecule type" value="Genomic_DNA"/>
</dbReference>